<comment type="caution">
    <text evidence="2">The sequence shown here is derived from an EMBL/GenBank/DDBJ whole genome shotgun (WGS) entry which is preliminary data.</text>
</comment>
<evidence type="ECO:0000313" key="3">
    <source>
        <dbReference type="Proteomes" id="UP001596012"/>
    </source>
</evidence>
<protein>
    <submittedName>
        <fullName evidence="2">Uncharacterized protein</fullName>
    </submittedName>
</protein>
<gene>
    <name evidence="2" type="ORF">ACFPH6_29930</name>
</gene>
<organism evidence="2 3">
    <name type="scientific">Streptomyces xiangluensis</name>
    <dbReference type="NCBI Taxonomy" id="2665720"/>
    <lineage>
        <taxon>Bacteria</taxon>
        <taxon>Bacillati</taxon>
        <taxon>Actinomycetota</taxon>
        <taxon>Actinomycetes</taxon>
        <taxon>Kitasatosporales</taxon>
        <taxon>Streptomycetaceae</taxon>
        <taxon>Streptomyces</taxon>
    </lineage>
</organism>
<reference evidence="3" key="1">
    <citation type="journal article" date="2019" name="Int. J. Syst. Evol. Microbiol.">
        <title>The Global Catalogue of Microorganisms (GCM) 10K type strain sequencing project: providing services to taxonomists for standard genome sequencing and annotation.</title>
        <authorList>
            <consortium name="The Broad Institute Genomics Platform"/>
            <consortium name="The Broad Institute Genome Sequencing Center for Infectious Disease"/>
            <person name="Wu L."/>
            <person name="Ma J."/>
        </authorList>
    </citation>
    <scope>NUCLEOTIDE SEQUENCE [LARGE SCALE GENOMIC DNA]</scope>
    <source>
        <strain evidence="3">DT43</strain>
    </source>
</reference>
<feature type="region of interest" description="Disordered" evidence="1">
    <location>
        <begin position="23"/>
        <end position="44"/>
    </location>
</feature>
<dbReference type="Proteomes" id="UP001596012">
    <property type="component" value="Unassembled WGS sequence"/>
</dbReference>
<dbReference type="EMBL" id="JBHSFG010000052">
    <property type="protein sequence ID" value="MFC4468703.1"/>
    <property type="molecule type" value="Genomic_DNA"/>
</dbReference>
<evidence type="ECO:0000256" key="1">
    <source>
        <dbReference type="SAM" id="MobiDB-lite"/>
    </source>
</evidence>
<proteinExistence type="predicted"/>
<keyword evidence="3" id="KW-1185">Reference proteome</keyword>
<sequence>MDTYVFDLDENVTRMPVSFKNRYGITSPRTSTGQGFRHLRTGPRDHRRRVVRRCEGAGLGPLDKLEEFFAQNLA</sequence>
<dbReference type="RefSeq" id="WP_386346704.1">
    <property type="nucleotide sequence ID" value="NZ_JBHSFG010000052.1"/>
</dbReference>
<accession>A0ABV8YTW8</accession>
<name>A0ABV8YTW8_9ACTN</name>
<evidence type="ECO:0000313" key="2">
    <source>
        <dbReference type="EMBL" id="MFC4468703.1"/>
    </source>
</evidence>